<dbReference type="RefSeq" id="WP_346750602.1">
    <property type="nucleotide sequence ID" value="NZ_JAUJEA010000001.1"/>
</dbReference>
<name>A0ABT8KK11_9BACT</name>
<feature type="transmembrane region" description="Helical" evidence="5">
    <location>
        <begin position="21"/>
        <end position="41"/>
    </location>
</feature>
<dbReference type="PANTHER" id="PTHR43027:SF2">
    <property type="entry name" value="TRANSPORT PERMEASE PROTEIN"/>
    <property type="match status" value="1"/>
</dbReference>
<reference evidence="7" key="1">
    <citation type="submission" date="2023-06" db="EMBL/GenBank/DDBJ databases">
        <title>Genomic of Parafulvivirga corallium.</title>
        <authorList>
            <person name="Wang G."/>
        </authorList>
    </citation>
    <scope>NUCLEOTIDE SEQUENCE</scope>
    <source>
        <strain evidence="7">BMA10</strain>
    </source>
</reference>
<evidence type="ECO:0000313" key="8">
    <source>
        <dbReference type="Proteomes" id="UP001172082"/>
    </source>
</evidence>
<evidence type="ECO:0000256" key="3">
    <source>
        <dbReference type="ARBA" id="ARBA00022989"/>
    </source>
</evidence>
<dbReference type="PROSITE" id="PS51012">
    <property type="entry name" value="ABC_TM2"/>
    <property type="match status" value="1"/>
</dbReference>
<dbReference type="Proteomes" id="UP001172082">
    <property type="component" value="Unassembled WGS sequence"/>
</dbReference>
<evidence type="ECO:0000256" key="4">
    <source>
        <dbReference type="ARBA" id="ARBA00023136"/>
    </source>
</evidence>
<evidence type="ECO:0000256" key="1">
    <source>
        <dbReference type="ARBA" id="ARBA00004141"/>
    </source>
</evidence>
<feature type="transmembrane region" description="Helical" evidence="5">
    <location>
        <begin position="218"/>
        <end position="245"/>
    </location>
</feature>
<feature type="domain" description="ABC transmembrane type-2" evidence="6">
    <location>
        <begin position="138"/>
        <end position="366"/>
    </location>
</feature>
<feature type="transmembrane region" description="Helical" evidence="5">
    <location>
        <begin position="286"/>
        <end position="305"/>
    </location>
</feature>
<dbReference type="Pfam" id="PF12698">
    <property type="entry name" value="ABC2_membrane_3"/>
    <property type="match status" value="1"/>
</dbReference>
<proteinExistence type="predicted"/>
<keyword evidence="2 5" id="KW-0812">Transmembrane</keyword>
<feature type="transmembrane region" description="Helical" evidence="5">
    <location>
        <begin position="174"/>
        <end position="197"/>
    </location>
</feature>
<sequence>MLKELIELIKIHFKEFFREPGIIFWAILFPILMAWGLGTAFTKKGELIRTVAYVEQANTDSDNGPSFITALLSKTKVNENGLFTATFGNDKLGITTYKFVPSNWDEAIIKLKRGEVNLILDHRKDSLEYHFDPLNPEAQLAYLQLHGLINQQDLSNDEASIQPLTQIGTRYIDFLVPGLMALNVMMSCMWGIGYSLIDKRMKKLLRRMVATPMRKSSFLIAQFISRVTLSGLEAVLLVVFTMLYFDIEIQGNIGALILLFVSGNMAFTGIAILVSSRTSNTQVGNGLINAVVMPMMILSGVFFSYRNFPDWTVSIIEKFPLTLLADNLRSIFIEGAGLAQVLVPTVILAGLGVITFSVGLRIYKWY</sequence>
<dbReference type="EMBL" id="JAUJEA010000001">
    <property type="protein sequence ID" value="MDN5200579.1"/>
    <property type="molecule type" value="Genomic_DNA"/>
</dbReference>
<gene>
    <name evidence="7" type="ORF">QQ008_04380</name>
</gene>
<keyword evidence="3 5" id="KW-1133">Transmembrane helix</keyword>
<comment type="subcellular location">
    <subcellularLocation>
        <location evidence="1">Membrane</location>
        <topology evidence="1">Multi-pass membrane protein</topology>
    </subcellularLocation>
</comment>
<evidence type="ECO:0000256" key="2">
    <source>
        <dbReference type="ARBA" id="ARBA00022692"/>
    </source>
</evidence>
<dbReference type="InterPro" id="IPR013525">
    <property type="entry name" value="ABC2_TM"/>
</dbReference>
<evidence type="ECO:0000259" key="6">
    <source>
        <dbReference type="PROSITE" id="PS51012"/>
    </source>
</evidence>
<protein>
    <submittedName>
        <fullName evidence="7">ABC transporter permease</fullName>
    </submittedName>
</protein>
<accession>A0ABT8KK11</accession>
<dbReference type="InterPro" id="IPR052902">
    <property type="entry name" value="ABC-2_transporter"/>
</dbReference>
<keyword evidence="4 5" id="KW-0472">Membrane</keyword>
<dbReference type="PANTHER" id="PTHR43027">
    <property type="entry name" value="DOXORUBICIN RESISTANCE ABC TRANSPORTER PERMEASE PROTEIN DRRC-RELATED"/>
    <property type="match status" value="1"/>
</dbReference>
<comment type="caution">
    <text evidence="7">The sequence shown here is derived from an EMBL/GenBank/DDBJ whole genome shotgun (WGS) entry which is preliminary data.</text>
</comment>
<evidence type="ECO:0000313" key="7">
    <source>
        <dbReference type="EMBL" id="MDN5200579.1"/>
    </source>
</evidence>
<evidence type="ECO:0000256" key="5">
    <source>
        <dbReference type="SAM" id="Phobius"/>
    </source>
</evidence>
<keyword evidence="8" id="KW-1185">Reference proteome</keyword>
<feature type="transmembrane region" description="Helical" evidence="5">
    <location>
        <begin position="341"/>
        <end position="363"/>
    </location>
</feature>
<feature type="transmembrane region" description="Helical" evidence="5">
    <location>
        <begin position="251"/>
        <end position="274"/>
    </location>
</feature>
<dbReference type="InterPro" id="IPR047817">
    <property type="entry name" value="ABC2_TM_bact-type"/>
</dbReference>
<organism evidence="7 8">
    <name type="scientific">Splendidivirga corallicola</name>
    <dbReference type="NCBI Taxonomy" id="3051826"/>
    <lineage>
        <taxon>Bacteria</taxon>
        <taxon>Pseudomonadati</taxon>
        <taxon>Bacteroidota</taxon>
        <taxon>Cytophagia</taxon>
        <taxon>Cytophagales</taxon>
        <taxon>Splendidivirgaceae</taxon>
        <taxon>Splendidivirga</taxon>
    </lineage>
</organism>